<feature type="transmembrane region" description="Helical" evidence="1">
    <location>
        <begin position="159"/>
        <end position="177"/>
    </location>
</feature>
<sequence length="270" mass="29772">MAMTDWLHDLYQQQIVDPGKQPVLLLLAGLVGGFVVIRASTRLIRARARFWPGNVHVGGVHVHHLLVGVVLMLVCGAASFVAQASAARDWLALGFGVGVGLVLDEFALLLHLRDVYWQREGRTSVDAVLVGVVLTAMLVVGAAPFGFTGAAQTRPDGALGRWFAVGLVALNLVLTVVTALKGKIWMAILSVPVWVVGLVGAVRLARPDSPWARRRYDAATLERAEERSRRWDRARHTFVTLVGGRFEHWPRPHHHVARVPVDRRDPDDRR</sequence>
<organism evidence="2 3">
    <name type="scientific">Angustibacter aerolatus</name>
    <dbReference type="NCBI Taxonomy" id="1162965"/>
    <lineage>
        <taxon>Bacteria</taxon>
        <taxon>Bacillati</taxon>
        <taxon>Actinomycetota</taxon>
        <taxon>Actinomycetes</taxon>
        <taxon>Kineosporiales</taxon>
        <taxon>Kineosporiaceae</taxon>
    </lineage>
</organism>
<keyword evidence="1" id="KW-1133">Transmembrane helix</keyword>
<evidence type="ECO:0000313" key="3">
    <source>
        <dbReference type="Proteomes" id="UP001157017"/>
    </source>
</evidence>
<keyword evidence="1" id="KW-0812">Transmembrane</keyword>
<comment type="caution">
    <text evidence="2">The sequence shown here is derived from an EMBL/GenBank/DDBJ whole genome shotgun (WGS) entry which is preliminary data.</text>
</comment>
<name>A0ABQ6JGQ1_9ACTN</name>
<feature type="transmembrane region" description="Helical" evidence="1">
    <location>
        <begin position="23"/>
        <end position="41"/>
    </location>
</feature>
<evidence type="ECO:0000313" key="2">
    <source>
        <dbReference type="EMBL" id="GMA85956.1"/>
    </source>
</evidence>
<keyword evidence="1" id="KW-0472">Membrane</keyword>
<feature type="transmembrane region" description="Helical" evidence="1">
    <location>
        <begin position="124"/>
        <end position="147"/>
    </location>
</feature>
<accession>A0ABQ6JGQ1</accession>
<keyword evidence="3" id="KW-1185">Reference proteome</keyword>
<evidence type="ECO:0000256" key="1">
    <source>
        <dbReference type="SAM" id="Phobius"/>
    </source>
</evidence>
<proteinExistence type="predicted"/>
<feature type="transmembrane region" description="Helical" evidence="1">
    <location>
        <begin position="62"/>
        <end position="84"/>
    </location>
</feature>
<feature type="transmembrane region" description="Helical" evidence="1">
    <location>
        <begin position="184"/>
        <end position="205"/>
    </location>
</feature>
<dbReference type="EMBL" id="BSUZ01000001">
    <property type="protein sequence ID" value="GMA85956.1"/>
    <property type="molecule type" value="Genomic_DNA"/>
</dbReference>
<feature type="transmembrane region" description="Helical" evidence="1">
    <location>
        <begin position="90"/>
        <end position="112"/>
    </location>
</feature>
<gene>
    <name evidence="2" type="ORF">GCM10025868_12060</name>
</gene>
<dbReference type="Proteomes" id="UP001157017">
    <property type="component" value="Unassembled WGS sequence"/>
</dbReference>
<reference evidence="3" key="1">
    <citation type="journal article" date="2019" name="Int. J. Syst. Evol. Microbiol.">
        <title>The Global Catalogue of Microorganisms (GCM) 10K type strain sequencing project: providing services to taxonomists for standard genome sequencing and annotation.</title>
        <authorList>
            <consortium name="The Broad Institute Genomics Platform"/>
            <consortium name="The Broad Institute Genome Sequencing Center for Infectious Disease"/>
            <person name="Wu L."/>
            <person name="Ma J."/>
        </authorList>
    </citation>
    <scope>NUCLEOTIDE SEQUENCE [LARGE SCALE GENOMIC DNA]</scope>
    <source>
        <strain evidence="3">NBRC 108730</strain>
    </source>
</reference>
<evidence type="ECO:0008006" key="4">
    <source>
        <dbReference type="Google" id="ProtNLM"/>
    </source>
</evidence>
<protein>
    <recommendedName>
        <fullName evidence="4">Integral membrane protein</fullName>
    </recommendedName>
</protein>